<sequence>MKLVSDLSEDIRSTKILIQSAERICEQRNQISTNKLERDRHLQQLRVLANLRKLTLFVETMIDSISQYIKEEDDFLFKRGEKGRLEGKQQTILKFLKDGVLTAQQLASYFDVSKEFVGDLRKSLN</sequence>
<keyword evidence="2" id="KW-1185">Reference proteome</keyword>
<gene>
    <name evidence="1" type="ORF">QNI19_17845</name>
</gene>
<proteinExistence type="predicted"/>
<evidence type="ECO:0000313" key="1">
    <source>
        <dbReference type="EMBL" id="MDJ1494807.1"/>
    </source>
</evidence>
<dbReference type="Proteomes" id="UP001228581">
    <property type="component" value="Unassembled WGS sequence"/>
</dbReference>
<dbReference type="EMBL" id="JASJOT010000011">
    <property type="protein sequence ID" value="MDJ1494807.1"/>
    <property type="molecule type" value="Genomic_DNA"/>
</dbReference>
<evidence type="ECO:0000313" key="2">
    <source>
        <dbReference type="Proteomes" id="UP001228581"/>
    </source>
</evidence>
<protein>
    <submittedName>
        <fullName evidence="1">Uncharacterized protein</fullName>
    </submittedName>
</protein>
<dbReference type="RefSeq" id="WP_313998270.1">
    <property type="nucleotide sequence ID" value="NZ_JASJOT010000011.1"/>
</dbReference>
<reference evidence="1 2" key="1">
    <citation type="submission" date="2023-05" db="EMBL/GenBank/DDBJ databases">
        <authorList>
            <person name="Zhang X."/>
        </authorList>
    </citation>
    <scope>NUCLEOTIDE SEQUENCE [LARGE SCALE GENOMIC DNA]</scope>
    <source>
        <strain evidence="1 2">DM2B3-1</strain>
    </source>
</reference>
<comment type="caution">
    <text evidence="1">The sequence shown here is derived from an EMBL/GenBank/DDBJ whole genome shotgun (WGS) entry which is preliminary data.</text>
</comment>
<name>A0ABT7CM47_9BACT</name>
<accession>A0ABT7CM47</accession>
<organism evidence="1 2">
    <name type="scientific">Xanthocytophaga flava</name>
    <dbReference type="NCBI Taxonomy" id="3048013"/>
    <lineage>
        <taxon>Bacteria</taxon>
        <taxon>Pseudomonadati</taxon>
        <taxon>Bacteroidota</taxon>
        <taxon>Cytophagia</taxon>
        <taxon>Cytophagales</taxon>
        <taxon>Rhodocytophagaceae</taxon>
        <taxon>Xanthocytophaga</taxon>
    </lineage>
</organism>